<dbReference type="InterPro" id="IPR047215">
    <property type="entry name" value="Galactose_mutarotase-like"/>
</dbReference>
<evidence type="ECO:0000313" key="10">
    <source>
        <dbReference type="Proteomes" id="UP001208567"/>
    </source>
</evidence>
<protein>
    <recommendedName>
        <fullName evidence="5 8">Aldose 1-epimerase</fullName>
        <ecNumber evidence="4 8">5.1.3.3</ecNumber>
    </recommendedName>
</protein>
<dbReference type="Proteomes" id="UP001208567">
    <property type="component" value="Unassembled WGS sequence"/>
</dbReference>
<dbReference type="PIRSF" id="PIRSF005096">
    <property type="entry name" value="GALM"/>
    <property type="match status" value="1"/>
</dbReference>
<evidence type="ECO:0000313" key="9">
    <source>
        <dbReference type="EMBL" id="GLC31047.1"/>
    </source>
</evidence>
<dbReference type="InterPro" id="IPR014718">
    <property type="entry name" value="GH-type_carb-bd"/>
</dbReference>
<dbReference type="InterPro" id="IPR008183">
    <property type="entry name" value="Aldose_1/G6P_1-epimerase"/>
</dbReference>
<keyword evidence="7 8" id="KW-0119">Carbohydrate metabolism</keyword>
<dbReference type="InterPro" id="IPR015443">
    <property type="entry name" value="Aldose_1-epimerase"/>
</dbReference>
<proteinExistence type="inferred from homology"/>
<evidence type="ECO:0000256" key="2">
    <source>
        <dbReference type="ARBA" id="ARBA00005028"/>
    </source>
</evidence>
<evidence type="ECO:0000256" key="6">
    <source>
        <dbReference type="ARBA" id="ARBA00023235"/>
    </source>
</evidence>
<dbReference type="SUPFAM" id="SSF74650">
    <property type="entry name" value="Galactose mutarotase-like"/>
    <property type="match status" value="1"/>
</dbReference>
<keyword evidence="6 8" id="KW-0413">Isomerase</keyword>
<comment type="similarity">
    <text evidence="3 8">Belongs to the aldose epimerase family.</text>
</comment>
<evidence type="ECO:0000256" key="7">
    <source>
        <dbReference type="ARBA" id="ARBA00023277"/>
    </source>
</evidence>
<dbReference type="NCBIfam" id="NF008277">
    <property type="entry name" value="PRK11055.1"/>
    <property type="match status" value="1"/>
</dbReference>
<name>A0ABQ5N740_9CLOT</name>
<organism evidence="9 10">
    <name type="scientific">Clostridium omnivorum</name>
    <dbReference type="NCBI Taxonomy" id="1604902"/>
    <lineage>
        <taxon>Bacteria</taxon>
        <taxon>Bacillati</taxon>
        <taxon>Bacillota</taxon>
        <taxon>Clostridia</taxon>
        <taxon>Eubacteriales</taxon>
        <taxon>Clostridiaceae</taxon>
        <taxon>Clostridium</taxon>
    </lineage>
</organism>
<accession>A0ABQ5N740</accession>
<dbReference type="PANTHER" id="PTHR10091:SF0">
    <property type="entry name" value="GALACTOSE MUTAROTASE"/>
    <property type="match status" value="1"/>
</dbReference>
<comment type="pathway">
    <text evidence="2 8">Carbohydrate metabolism; hexose metabolism.</text>
</comment>
<dbReference type="Pfam" id="PF01263">
    <property type="entry name" value="Aldose_epim"/>
    <property type="match status" value="1"/>
</dbReference>
<evidence type="ECO:0000256" key="4">
    <source>
        <dbReference type="ARBA" id="ARBA00013185"/>
    </source>
</evidence>
<dbReference type="PANTHER" id="PTHR10091">
    <property type="entry name" value="ALDOSE-1-EPIMERASE"/>
    <property type="match status" value="1"/>
</dbReference>
<dbReference type="RefSeq" id="WP_264850326.1">
    <property type="nucleotide sequence ID" value="NZ_BRXR01000001.1"/>
</dbReference>
<dbReference type="EC" id="5.1.3.3" evidence="4 8"/>
<reference evidence="9 10" key="1">
    <citation type="journal article" date="2024" name="Int. J. Syst. Evol. Microbiol.">
        <title>Clostridium omnivorum sp. nov., isolated from anoxic soil under the treatment of reductive soil disinfestation.</title>
        <authorList>
            <person name="Ueki A."/>
            <person name="Tonouchi A."/>
            <person name="Kaku N."/>
            <person name="Honma S."/>
            <person name="Ueki K."/>
        </authorList>
    </citation>
    <scope>NUCLEOTIDE SEQUENCE [LARGE SCALE GENOMIC DNA]</scope>
    <source>
        <strain evidence="9 10">E14</strain>
    </source>
</reference>
<evidence type="ECO:0000256" key="5">
    <source>
        <dbReference type="ARBA" id="ARBA00014165"/>
    </source>
</evidence>
<evidence type="ECO:0000256" key="8">
    <source>
        <dbReference type="PIRNR" id="PIRNR005096"/>
    </source>
</evidence>
<dbReference type="InterPro" id="IPR011013">
    <property type="entry name" value="Gal_mutarotase_sf_dom"/>
</dbReference>
<dbReference type="PROSITE" id="PS00545">
    <property type="entry name" value="ALDOSE_1_EPIMERASE"/>
    <property type="match status" value="1"/>
</dbReference>
<dbReference type="CDD" id="cd09019">
    <property type="entry name" value="galactose_mutarotase_like"/>
    <property type="match status" value="1"/>
</dbReference>
<comment type="catalytic activity">
    <reaction evidence="1 8">
        <text>alpha-D-glucose = beta-D-glucose</text>
        <dbReference type="Rhea" id="RHEA:10264"/>
        <dbReference type="ChEBI" id="CHEBI:15903"/>
        <dbReference type="ChEBI" id="CHEBI:17925"/>
        <dbReference type="EC" id="5.1.3.3"/>
    </reaction>
</comment>
<dbReference type="EMBL" id="BRXR01000001">
    <property type="protein sequence ID" value="GLC31047.1"/>
    <property type="molecule type" value="Genomic_DNA"/>
</dbReference>
<evidence type="ECO:0000256" key="1">
    <source>
        <dbReference type="ARBA" id="ARBA00001614"/>
    </source>
</evidence>
<keyword evidence="10" id="KW-1185">Reference proteome</keyword>
<sequence length="353" mass="39124">MSITKKFLANTKSGLKVESYTLSNSNGMEVDILNLGGIVYSLRVPDRNGRIDDVVLGYDDIESYLKPRGAYFGAIVGRHANRIGDACFELNGIEYKLAKNDGENQLHGGIKGFDKVIWQAKVIGGDNEKLQLSYLSKDGEEGFPGNLEVKVIYSVTEENELKIEYYAAADKDTVVNLTNHSYFNLTGQASGDILNHKVMINADKFTVNDDKALPTGEILEVQGTPMDFTSLTEVGKNINSNYDQIVFGSGYDHNWVLNTKGDISKMAAEVVDEKSGRVLEVYTTKPGVQLYTGNFLHEAETGKGGVKYDKRSGLCLETQYFPNALKHKNFPSPILKAGEQYRHVTIYKFTLAK</sequence>
<comment type="caution">
    <text evidence="9">The sequence shown here is derived from an EMBL/GenBank/DDBJ whole genome shotgun (WGS) entry which is preliminary data.</text>
</comment>
<dbReference type="Gene3D" id="2.70.98.10">
    <property type="match status" value="1"/>
</dbReference>
<dbReference type="InterPro" id="IPR018052">
    <property type="entry name" value="Ald1_epimerase_CS"/>
</dbReference>
<gene>
    <name evidence="9" type="primary">galM</name>
    <name evidence="9" type="ORF">bsdE14_24570</name>
</gene>
<evidence type="ECO:0000256" key="3">
    <source>
        <dbReference type="ARBA" id="ARBA00006206"/>
    </source>
</evidence>